<dbReference type="PANTHER" id="PTHR34353:SF2">
    <property type="entry name" value="CRISPR-ASSOCIATED ENDONUCLEASE CAS1 1"/>
    <property type="match status" value="1"/>
</dbReference>
<organism evidence="17 18">
    <name type="scientific">Prauserella halophila</name>
    <dbReference type="NCBI Taxonomy" id="185641"/>
    <lineage>
        <taxon>Bacteria</taxon>
        <taxon>Bacillati</taxon>
        <taxon>Actinomycetota</taxon>
        <taxon>Actinomycetes</taxon>
        <taxon>Pseudonocardiales</taxon>
        <taxon>Pseudonocardiaceae</taxon>
        <taxon>Prauserella</taxon>
    </lineage>
</organism>
<dbReference type="InterPro" id="IPR042211">
    <property type="entry name" value="CRISPR-assoc_Cas1_N"/>
</dbReference>
<comment type="cofactor">
    <cofactor evidence="14">
        <name>Mg(2+)</name>
        <dbReference type="ChEBI" id="CHEBI:18420"/>
    </cofactor>
    <cofactor evidence="14">
        <name>Mn(2+)</name>
        <dbReference type="ChEBI" id="CHEBI:29035"/>
    </cofactor>
</comment>
<keyword evidence="3 14" id="KW-0255">Endonuclease</keyword>
<comment type="similarity">
    <text evidence="14">Belongs to the CRISPR-associated endonuclease Cas1 family.</text>
</comment>
<feature type="binding site" evidence="14">
    <location>
        <position position="423"/>
    </location>
    <ligand>
        <name>Mn(2+)</name>
        <dbReference type="ChEBI" id="CHEBI:29035"/>
    </ligand>
</feature>
<reference evidence="17 18" key="1">
    <citation type="journal article" date="2019" name="Int. J. Syst. Evol. Microbiol.">
        <title>The Global Catalogue of Microorganisms (GCM) 10K type strain sequencing project: providing services to taxonomists for standard genome sequencing and annotation.</title>
        <authorList>
            <consortium name="The Broad Institute Genomics Platform"/>
            <consortium name="The Broad Institute Genome Sequencing Center for Infectious Disease"/>
            <person name="Wu L."/>
            <person name="Ma J."/>
        </authorList>
    </citation>
    <scope>NUCLEOTIDE SEQUENCE [LARGE SCALE GENOMIC DNA]</scope>
    <source>
        <strain evidence="17 18">JCM 13023</strain>
    </source>
</reference>
<keyword evidence="1 14" id="KW-0540">Nuclease</keyword>
<dbReference type="PANTHER" id="PTHR34353">
    <property type="entry name" value="CRISPR-ASSOCIATED ENDONUCLEASE CAS1 1"/>
    <property type="match status" value="1"/>
</dbReference>
<evidence type="ECO:0000313" key="18">
    <source>
        <dbReference type="Proteomes" id="UP001500653"/>
    </source>
</evidence>
<dbReference type="InterPro" id="IPR011604">
    <property type="entry name" value="PDDEXK-like_dom_sf"/>
</dbReference>
<evidence type="ECO:0000256" key="7">
    <source>
        <dbReference type="ARBA" id="ARBA00023004"/>
    </source>
</evidence>
<dbReference type="Pfam" id="PF01930">
    <property type="entry name" value="Cas_Cas4"/>
    <property type="match status" value="1"/>
</dbReference>
<dbReference type="Gene3D" id="3.100.10.20">
    <property type="entry name" value="CRISPR-associated endonuclease Cas1, N-terminal domain"/>
    <property type="match status" value="1"/>
</dbReference>
<dbReference type="Proteomes" id="UP001500653">
    <property type="component" value="Unassembled WGS sequence"/>
</dbReference>
<evidence type="ECO:0000256" key="5">
    <source>
        <dbReference type="ARBA" id="ARBA00022839"/>
    </source>
</evidence>
<evidence type="ECO:0000256" key="4">
    <source>
        <dbReference type="ARBA" id="ARBA00022801"/>
    </source>
</evidence>
<evidence type="ECO:0000256" key="12">
    <source>
        <dbReference type="ARBA" id="ARBA00033996"/>
    </source>
</evidence>
<evidence type="ECO:0000256" key="2">
    <source>
        <dbReference type="ARBA" id="ARBA00022723"/>
    </source>
</evidence>
<comment type="catalytic activity">
    <reaction evidence="12">
        <text>exonucleolytic cleavage in the 5'- to 3'-direction to yield nucleoside 3'-phosphates.</text>
        <dbReference type="EC" id="3.1.12.1"/>
    </reaction>
</comment>
<keyword evidence="4 14" id="KW-0378">Hydrolase</keyword>
<keyword evidence="10 14" id="KW-0238">DNA-binding</keyword>
<evidence type="ECO:0000256" key="8">
    <source>
        <dbReference type="ARBA" id="ARBA00023014"/>
    </source>
</evidence>
<evidence type="ECO:0000313" key="17">
    <source>
        <dbReference type="EMBL" id="GAA1232744.1"/>
    </source>
</evidence>
<comment type="function">
    <text evidence="14">CRISPR (clustered regularly interspaced short palindromic repeat), is an adaptive immune system that provides protection against mobile genetic elements (viruses, transposable elements and conjugative plasmids). CRISPR clusters contain spacers, sequences complementary to antecedent mobile elements, and target invading nucleic acids. CRISPR clusters are transcribed and processed into CRISPR RNA (crRNA). Acts as a dsDNA endonuclease. Involved in the integration of spacer DNA into the CRISPR cassette.</text>
</comment>
<evidence type="ECO:0000256" key="14">
    <source>
        <dbReference type="HAMAP-Rule" id="MF_01470"/>
    </source>
</evidence>
<dbReference type="InterPro" id="IPR013343">
    <property type="entry name" value="CRISPR-assoc_prot_Cas4"/>
</dbReference>
<protein>
    <recommendedName>
        <fullName evidence="14">CRISPR-associated endonuclease Cas1</fullName>
        <ecNumber evidence="14">3.1.-.-</ecNumber>
    </recommendedName>
</protein>
<evidence type="ECO:0000256" key="1">
    <source>
        <dbReference type="ARBA" id="ARBA00022722"/>
    </source>
</evidence>
<feature type="binding site" evidence="14">
    <location>
        <position position="438"/>
    </location>
    <ligand>
        <name>Mn(2+)</name>
        <dbReference type="ChEBI" id="CHEBI:29035"/>
    </ligand>
</feature>
<dbReference type="InterPro" id="IPR002729">
    <property type="entry name" value="CRISPR-assoc_Cas1"/>
</dbReference>
<evidence type="ECO:0000256" key="13">
    <source>
        <dbReference type="ARBA" id="ARBA00038592"/>
    </source>
</evidence>
<keyword evidence="6 14" id="KW-0460">Magnesium</keyword>
<feature type="compositionally biased region" description="Basic and acidic residues" evidence="15">
    <location>
        <begin position="45"/>
        <end position="58"/>
    </location>
</feature>
<evidence type="ECO:0000256" key="6">
    <source>
        <dbReference type="ARBA" id="ARBA00022842"/>
    </source>
</evidence>
<dbReference type="InterPro" id="IPR022765">
    <property type="entry name" value="Dna2/Cas4_DUF83"/>
</dbReference>
<dbReference type="InterPro" id="IPR042206">
    <property type="entry name" value="CRISPR-assoc_Cas1_C"/>
</dbReference>
<evidence type="ECO:0000256" key="10">
    <source>
        <dbReference type="ARBA" id="ARBA00023125"/>
    </source>
</evidence>
<name>A0ABN1W4N0_9PSEU</name>
<dbReference type="RefSeq" id="WP_253863727.1">
    <property type="nucleotide sequence ID" value="NZ_BAAALN010000005.1"/>
</dbReference>
<dbReference type="GO" id="GO:0004519">
    <property type="term" value="F:endonuclease activity"/>
    <property type="evidence" value="ECO:0007669"/>
    <property type="project" value="UniProtKB-KW"/>
</dbReference>
<dbReference type="Pfam" id="PF01867">
    <property type="entry name" value="Cas_Cas1"/>
    <property type="match status" value="1"/>
</dbReference>
<proteinExistence type="inferred from homology"/>
<keyword evidence="18" id="KW-1185">Reference proteome</keyword>
<keyword evidence="9 14" id="KW-0051">Antiviral defense</keyword>
<feature type="region of interest" description="Disordered" evidence="15">
    <location>
        <begin position="36"/>
        <end position="58"/>
    </location>
</feature>
<evidence type="ECO:0000256" key="15">
    <source>
        <dbReference type="SAM" id="MobiDB-lite"/>
    </source>
</evidence>
<dbReference type="EC" id="3.1.-.-" evidence="14"/>
<dbReference type="NCBIfam" id="TIGR00372">
    <property type="entry name" value="cas4"/>
    <property type="match status" value="1"/>
</dbReference>
<keyword evidence="8" id="KW-0411">Iron-sulfur</keyword>
<keyword evidence="5" id="KW-0269">Exonuclease</keyword>
<sequence>MTLGDDPVPISLVAHQAFCPRRAWLEAMGETTDTRQMAHGVAAHRASDDPERSRPDSLRSVDVASETLGVNGRCDTVEIDHSGRATVIEYKATPVRRRATVTEPMIVQLALQAAALREAGFTVHGTAVYFVEHKTRVDVNLTDDDFVTARGHVDDLRAMLTSGTAPEPLVDDPRCRSCSHAGVCLPDERKLSPVTRQVLVADPDAQMLHVATPGARASLRSGRVRVVKAETDLGTVPIERLFALVLHGNIDVSSGLLRELLWRRVPVVWCSGTGRVIGWASSASAPNGGPRVRQHVASDRGHLDLARAFITAKIANQATLLRRHGDAPTAVQDMRALQRRVGEARDLDGVFGVEGEAAAKYFAEFASMLSPRVREPLGFAGRTRRPAIDPLNAALNFCYGLLTADLVRAVVACGLDPHAGFLHSSNRNKPALALDLCEEFRTPVAESVVIGAFNNGELDAASFSTVTGSARLRDNARSALIAAYERRVATEFRHPIFGYRVTWRRAMEIQARLVLGVLDGTQQHYQGIVIR</sequence>
<evidence type="ECO:0000256" key="9">
    <source>
        <dbReference type="ARBA" id="ARBA00023118"/>
    </source>
</evidence>
<evidence type="ECO:0000256" key="3">
    <source>
        <dbReference type="ARBA" id="ARBA00022759"/>
    </source>
</evidence>
<dbReference type="CDD" id="cd09634">
    <property type="entry name" value="Cas1_I-II-III"/>
    <property type="match status" value="1"/>
</dbReference>
<dbReference type="InterPro" id="IPR050646">
    <property type="entry name" value="Cas1"/>
</dbReference>
<comment type="caution">
    <text evidence="17">The sequence shown here is derived from an EMBL/GenBank/DDBJ whole genome shotgun (WGS) entry which is preliminary data.</text>
</comment>
<keyword evidence="11 14" id="KW-0464">Manganese</keyword>
<gene>
    <name evidence="14 17" type="primary">cas1</name>
    <name evidence="17" type="ORF">GCM10009676_15000</name>
</gene>
<keyword evidence="2 14" id="KW-0479">Metal-binding</keyword>
<evidence type="ECO:0000256" key="11">
    <source>
        <dbReference type="ARBA" id="ARBA00023211"/>
    </source>
</evidence>
<dbReference type="Gene3D" id="3.90.320.10">
    <property type="match status" value="1"/>
</dbReference>
<keyword evidence="7" id="KW-0408">Iron</keyword>
<dbReference type="Gene3D" id="1.20.120.920">
    <property type="entry name" value="CRISPR-associated endonuclease Cas1, C-terminal domain"/>
    <property type="match status" value="1"/>
</dbReference>
<evidence type="ECO:0000259" key="16">
    <source>
        <dbReference type="Pfam" id="PF01930"/>
    </source>
</evidence>
<dbReference type="NCBIfam" id="TIGR00287">
    <property type="entry name" value="cas1"/>
    <property type="match status" value="1"/>
</dbReference>
<dbReference type="EMBL" id="BAAALN010000005">
    <property type="protein sequence ID" value="GAA1232744.1"/>
    <property type="molecule type" value="Genomic_DNA"/>
</dbReference>
<feature type="binding site" evidence="14">
    <location>
        <position position="354"/>
    </location>
    <ligand>
        <name>Mn(2+)</name>
        <dbReference type="ChEBI" id="CHEBI:29035"/>
    </ligand>
</feature>
<dbReference type="HAMAP" id="MF_01470">
    <property type="entry name" value="Cas1"/>
    <property type="match status" value="1"/>
</dbReference>
<accession>A0ABN1W4N0</accession>
<feature type="domain" description="DUF83" evidence="16">
    <location>
        <begin position="11"/>
        <end position="185"/>
    </location>
</feature>
<comment type="subunit">
    <text evidence="13 14">Homodimer, forms a heterotetramer with a Cas2 homodimer.</text>
</comment>